<reference evidence="3 4" key="1">
    <citation type="submission" date="2020-04" db="EMBL/GenBank/DDBJ databases">
        <authorList>
            <person name="Alioto T."/>
            <person name="Alioto T."/>
            <person name="Gomez Garrido J."/>
        </authorList>
    </citation>
    <scope>NUCLEOTIDE SEQUENCE [LARGE SCALE GENOMIC DNA]</scope>
</reference>
<dbReference type="PROSITE" id="PS00028">
    <property type="entry name" value="ZINC_FINGER_C2H2_1"/>
    <property type="match status" value="1"/>
</dbReference>
<dbReference type="EMBL" id="CADEPI010000137">
    <property type="protein sequence ID" value="CAB3376984.1"/>
    <property type="molecule type" value="Genomic_DNA"/>
</dbReference>
<dbReference type="Pfam" id="PF00644">
    <property type="entry name" value="PARP"/>
    <property type="match status" value="1"/>
</dbReference>
<evidence type="ECO:0000256" key="1">
    <source>
        <dbReference type="PROSITE-ProRule" id="PRU00042"/>
    </source>
</evidence>
<protein>
    <recommendedName>
        <fullName evidence="2">C2H2-type domain-containing protein</fullName>
    </recommendedName>
</protein>
<comment type="caution">
    <text evidence="3">The sequence shown here is derived from an EMBL/GenBank/DDBJ whole genome shotgun (WGS) entry which is preliminary data.</text>
</comment>
<sequence length="482" mass="55190">MKVPPCLLCRRLSSDGFVFASQELDDTDRICYFCIWRAQRDSYRRQDIFFTMAWWPTTLEMDASAKVLRKYFMEEKIEQSWVKLKLEYIDVPKYELNVGADAEMEEKEIPVHSSRKKNVPLVHPRFGLEAKLQPRQRRAKGQCLECPYSTKYASHLRMHVARIHMPLTLRCDLCTSMFAIPQTLNQHKRNVHTFKKCSLCEHDVTNGGFGEHKKLRKCRKCKAEFACAGLHRNHNTLRPSPPSISSGKAALDLPLPSPPSCQHPGCVSHWLEKINGKEVKAPTKPTKTFLQAYPAGRLCDEELQSLLPLDWSPTCVHDFRRFGLVRVPLPPGYECVVHSLNMQLGGERVRAIEKVENPYQFLLYQLKMMESKGGLERVLFHGTSYANILSITRDNLNWRLAGSRVGHRHGLGVYFSTSAFFCLRFARPSRCFLVARVPVSAISRGSSDTRLPGPSADATGDGRHTVVKYHDHEFYPQFVVHF</sequence>
<evidence type="ECO:0000313" key="4">
    <source>
        <dbReference type="Proteomes" id="UP000494165"/>
    </source>
</evidence>
<keyword evidence="4" id="KW-1185">Reference proteome</keyword>
<dbReference type="SUPFAM" id="SSF56399">
    <property type="entry name" value="ADP-ribosylation"/>
    <property type="match status" value="1"/>
</dbReference>
<gene>
    <name evidence="3" type="ORF">CLODIP_2_CD10071</name>
</gene>
<feature type="domain" description="C2H2-type" evidence="2">
    <location>
        <begin position="169"/>
        <end position="197"/>
    </location>
</feature>
<dbReference type="OrthoDB" id="6133115at2759"/>
<dbReference type="Proteomes" id="UP000494165">
    <property type="component" value="Unassembled WGS sequence"/>
</dbReference>
<organism evidence="3 4">
    <name type="scientific">Cloeon dipterum</name>
    <dbReference type="NCBI Taxonomy" id="197152"/>
    <lineage>
        <taxon>Eukaryota</taxon>
        <taxon>Metazoa</taxon>
        <taxon>Ecdysozoa</taxon>
        <taxon>Arthropoda</taxon>
        <taxon>Hexapoda</taxon>
        <taxon>Insecta</taxon>
        <taxon>Pterygota</taxon>
        <taxon>Palaeoptera</taxon>
        <taxon>Ephemeroptera</taxon>
        <taxon>Pisciforma</taxon>
        <taxon>Baetidae</taxon>
        <taxon>Cloeon</taxon>
    </lineage>
</organism>
<dbReference type="SMART" id="SM00355">
    <property type="entry name" value="ZnF_C2H2"/>
    <property type="match status" value="2"/>
</dbReference>
<keyword evidence="1" id="KW-0863">Zinc-finger</keyword>
<dbReference type="GO" id="GO:1990404">
    <property type="term" value="F:NAD+-protein mono-ADP-ribosyltransferase activity"/>
    <property type="evidence" value="ECO:0007669"/>
    <property type="project" value="TreeGrafter"/>
</dbReference>
<proteinExistence type="predicted"/>
<dbReference type="InterPro" id="IPR036236">
    <property type="entry name" value="Znf_C2H2_sf"/>
</dbReference>
<dbReference type="GO" id="GO:0005634">
    <property type="term" value="C:nucleus"/>
    <property type="evidence" value="ECO:0007669"/>
    <property type="project" value="TreeGrafter"/>
</dbReference>
<dbReference type="AlphaFoldDB" id="A0A8S1D7T1"/>
<dbReference type="PANTHER" id="PTHR45740:SF6">
    <property type="entry name" value="PROTEIN MONO-ADP-RIBOSYLTRANSFERASE PARP12"/>
    <property type="match status" value="1"/>
</dbReference>
<dbReference type="InterPro" id="IPR013087">
    <property type="entry name" value="Znf_C2H2_type"/>
</dbReference>
<dbReference type="GO" id="GO:0008270">
    <property type="term" value="F:zinc ion binding"/>
    <property type="evidence" value="ECO:0007669"/>
    <property type="project" value="UniProtKB-KW"/>
</dbReference>
<keyword evidence="1" id="KW-0479">Metal-binding</keyword>
<dbReference type="Gene3D" id="3.30.160.60">
    <property type="entry name" value="Classic Zinc Finger"/>
    <property type="match status" value="1"/>
</dbReference>
<evidence type="ECO:0000313" key="3">
    <source>
        <dbReference type="EMBL" id="CAB3376984.1"/>
    </source>
</evidence>
<keyword evidence="1" id="KW-0862">Zinc</keyword>
<name>A0A8S1D7T1_9INSE</name>
<dbReference type="InterPro" id="IPR051712">
    <property type="entry name" value="ARTD-AVP"/>
</dbReference>
<dbReference type="SUPFAM" id="SSF57667">
    <property type="entry name" value="beta-beta-alpha zinc fingers"/>
    <property type="match status" value="1"/>
</dbReference>
<accession>A0A8S1D7T1</accession>
<dbReference type="InterPro" id="IPR012317">
    <property type="entry name" value="Poly(ADP-ribose)pol_cat_dom"/>
</dbReference>
<dbReference type="PANTHER" id="PTHR45740">
    <property type="entry name" value="POLY [ADP-RIBOSE] POLYMERASE"/>
    <property type="match status" value="1"/>
</dbReference>
<evidence type="ECO:0000259" key="2">
    <source>
        <dbReference type="PROSITE" id="PS50157"/>
    </source>
</evidence>
<dbReference type="PROSITE" id="PS50157">
    <property type="entry name" value="ZINC_FINGER_C2H2_2"/>
    <property type="match status" value="1"/>
</dbReference>
<dbReference type="Gene3D" id="3.90.228.10">
    <property type="match status" value="1"/>
</dbReference>
<dbReference type="GO" id="GO:0003950">
    <property type="term" value="F:NAD+ poly-ADP-ribosyltransferase activity"/>
    <property type="evidence" value="ECO:0007669"/>
    <property type="project" value="InterPro"/>
</dbReference>